<gene>
    <name evidence="3" type="ORF">PZE19_16630</name>
</gene>
<dbReference type="RefSeq" id="WP_277861755.1">
    <property type="nucleotide sequence ID" value="NZ_JARRAG010000002.1"/>
</dbReference>
<comment type="caution">
    <text evidence="3">The sequence shown here is derived from an EMBL/GenBank/DDBJ whole genome shotgun (WGS) entry which is preliminary data.</text>
</comment>
<feature type="transmembrane region" description="Helical" evidence="1">
    <location>
        <begin position="48"/>
        <end position="74"/>
    </location>
</feature>
<dbReference type="Gene3D" id="1.10.287.70">
    <property type="match status" value="1"/>
</dbReference>
<keyword evidence="4" id="KW-1185">Reference proteome</keyword>
<protein>
    <submittedName>
        <fullName evidence="3">Ion channel</fullName>
    </submittedName>
</protein>
<dbReference type="SUPFAM" id="SSF81324">
    <property type="entry name" value="Voltage-gated potassium channels"/>
    <property type="match status" value="1"/>
</dbReference>
<feature type="transmembrane region" description="Helical" evidence="1">
    <location>
        <begin position="118"/>
        <end position="136"/>
    </location>
</feature>
<dbReference type="EMBL" id="JARRAG010000002">
    <property type="protein sequence ID" value="MDG3005419.1"/>
    <property type="molecule type" value="Genomic_DNA"/>
</dbReference>
<evidence type="ECO:0000259" key="2">
    <source>
        <dbReference type="Pfam" id="PF07885"/>
    </source>
</evidence>
<evidence type="ECO:0000313" key="4">
    <source>
        <dbReference type="Proteomes" id="UP001216907"/>
    </source>
</evidence>
<dbReference type="Pfam" id="PF07885">
    <property type="entry name" value="Ion_trans_2"/>
    <property type="match status" value="1"/>
</dbReference>
<sequence length="149" mass="15962">MMAFLLVVLVVLPASMLVQSMAIALTVRFVAWLHRIGYAGRSFLRNVSVTTGVILILMTALLTQVALWAVAFVICGALPDFATAFYHSAVNFTTLGYGDIVMAPDWRLLGPLEAANGVLMFGVSASAMFAVTSRLIELRLKGQQGDAAP</sequence>
<name>A0ABT6FD78_9BACT</name>
<proteinExistence type="predicted"/>
<dbReference type="Proteomes" id="UP001216907">
    <property type="component" value="Unassembled WGS sequence"/>
</dbReference>
<accession>A0ABT6FD78</accession>
<dbReference type="InterPro" id="IPR013099">
    <property type="entry name" value="K_chnl_dom"/>
</dbReference>
<evidence type="ECO:0000313" key="3">
    <source>
        <dbReference type="EMBL" id="MDG3005419.1"/>
    </source>
</evidence>
<feature type="domain" description="Potassium channel" evidence="2">
    <location>
        <begin position="64"/>
        <end position="131"/>
    </location>
</feature>
<reference evidence="3 4" key="1">
    <citation type="submission" date="2023-03" db="EMBL/GenBank/DDBJ databases">
        <title>Paludisphaera mucosa sp. nov. a novel planctomycete from northern fen.</title>
        <authorList>
            <person name="Ivanova A."/>
        </authorList>
    </citation>
    <scope>NUCLEOTIDE SEQUENCE [LARGE SCALE GENOMIC DNA]</scope>
    <source>
        <strain evidence="3 4">Pla2</strain>
    </source>
</reference>
<keyword evidence="1" id="KW-1133">Transmembrane helix</keyword>
<keyword evidence="1" id="KW-0472">Membrane</keyword>
<organism evidence="3 4">
    <name type="scientific">Paludisphaera mucosa</name>
    <dbReference type="NCBI Taxonomy" id="3030827"/>
    <lineage>
        <taxon>Bacteria</taxon>
        <taxon>Pseudomonadati</taxon>
        <taxon>Planctomycetota</taxon>
        <taxon>Planctomycetia</taxon>
        <taxon>Isosphaerales</taxon>
        <taxon>Isosphaeraceae</taxon>
        <taxon>Paludisphaera</taxon>
    </lineage>
</organism>
<evidence type="ECO:0000256" key="1">
    <source>
        <dbReference type="SAM" id="Phobius"/>
    </source>
</evidence>
<keyword evidence="1" id="KW-0812">Transmembrane</keyword>